<comment type="caution">
    <text evidence="1">The sequence shown here is derived from an EMBL/GenBank/DDBJ whole genome shotgun (WGS) entry which is preliminary data.</text>
</comment>
<dbReference type="EMBL" id="VUAA01000019">
    <property type="protein sequence ID" value="KAA1253650.1"/>
    <property type="molecule type" value="Genomic_DNA"/>
</dbReference>
<dbReference type="Proteomes" id="UP000323225">
    <property type="component" value="Unassembled WGS sequence"/>
</dbReference>
<organism evidence="1 2">
    <name type="scientific">Vibrio cholerae</name>
    <dbReference type="NCBI Taxonomy" id="666"/>
    <lineage>
        <taxon>Bacteria</taxon>
        <taxon>Pseudomonadati</taxon>
        <taxon>Pseudomonadota</taxon>
        <taxon>Gammaproteobacteria</taxon>
        <taxon>Vibrionales</taxon>
        <taxon>Vibrionaceae</taxon>
        <taxon>Vibrio</taxon>
    </lineage>
</organism>
<sequence>MNRNHANWYSLAKLLERYGKLSVELCNLFIFHMECKVLYATGTPNNTLIEFEIIDQNLRFIENIKEATFERVFNFENGFVGLKPDTQKLINDEDYECYFNLYVETCEKVRQILEEELAGLPSTEDEAIAFIKNMYISDFNMIDSGSLFTFYEILKIRTKNADINSLELGLLEHFSEFFFLHKHLDEIGFKRH</sequence>
<gene>
    <name evidence="1" type="ORF">F0M16_16370</name>
</gene>
<name>A0A5Q6PG20_VIBCL</name>
<reference evidence="1 2" key="1">
    <citation type="submission" date="2019-09" db="EMBL/GenBank/DDBJ databases">
        <authorList>
            <person name="Kritzky A."/>
            <person name="Schelkanova E.Y."/>
            <person name="Alkhova Z.V."/>
            <person name="Smirnova N.I."/>
        </authorList>
    </citation>
    <scope>NUCLEOTIDE SEQUENCE [LARGE SCALE GENOMIC DNA]</scope>
    <source>
        <strain evidence="1 2">M1526</strain>
    </source>
</reference>
<protein>
    <submittedName>
        <fullName evidence="1">Uncharacterized protein</fullName>
    </submittedName>
</protein>
<evidence type="ECO:0000313" key="2">
    <source>
        <dbReference type="Proteomes" id="UP000323225"/>
    </source>
</evidence>
<evidence type="ECO:0000313" key="1">
    <source>
        <dbReference type="EMBL" id="KAA1253650.1"/>
    </source>
</evidence>
<accession>A0A5Q6PG20</accession>
<proteinExistence type="predicted"/>
<dbReference type="AlphaFoldDB" id="A0A5Q6PG20"/>